<keyword evidence="2" id="KW-1185">Reference proteome</keyword>
<reference evidence="1 2" key="1">
    <citation type="submission" date="2024-09" db="EMBL/GenBank/DDBJ databases">
        <authorList>
            <person name="Sun Q."/>
            <person name="Mori K."/>
        </authorList>
    </citation>
    <scope>NUCLEOTIDE SEQUENCE [LARGE SCALE GENOMIC DNA]</scope>
    <source>
        <strain evidence="1 2">TBRC 4938</strain>
    </source>
</reference>
<dbReference type="PROSITE" id="PS51257">
    <property type="entry name" value="PROKAR_LIPOPROTEIN"/>
    <property type="match status" value="1"/>
</dbReference>
<dbReference type="EMBL" id="JBHMAA010000037">
    <property type="protein sequence ID" value="MFB9952710.1"/>
    <property type="molecule type" value="Genomic_DNA"/>
</dbReference>
<accession>A0ABV6AQ02</accession>
<proteinExistence type="predicted"/>
<organism evidence="1 2">
    <name type="scientific">Rhizobium puerariae</name>
    <dbReference type="NCBI Taxonomy" id="1585791"/>
    <lineage>
        <taxon>Bacteria</taxon>
        <taxon>Pseudomonadati</taxon>
        <taxon>Pseudomonadota</taxon>
        <taxon>Alphaproteobacteria</taxon>
        <taxon>Hyphomicrobiales</taxon>
        <taxon>Rhizobiaceae</taxon>
        <taxon>Rhizobium/Agrobacterium group</taxon>
        <taxon>Rhizobium</taxon>
    </lineage>
</organism>
<protein>
    <submittedName>
        <fullName evidence="1">Uncharacterized protein</fullName>
    </submittedName>
</protein>
<name>A0ABV6AQ02_9HYPH</name>
<gene>
    <name evidence="1" type="ORF">ACFFP0_28015</name>
</gene>
<sequence length="85" mass="9327">MTGKLSGENRRKLLRNLALSTQTVAACGHAMRVTVADMLQDFENIRAVAASDAQALRLCEALERAIEDNTVQNRQVFQILGLDIA</sequence>
<dbReference type="Proteomes" id="UP001589692">
    <property type="component" value="Unassembled WGS sequence"/>
</dbReference>
<evidence type="ECO:0000313" key="1">
    <source>
        <dbReference type="EMBL" id="MFB9952710.1"/>
    </source>
</evidence>
<evidence type="ECO:0000313" key="2">
    <source>
        <dbReference type="Proteomes" id="UP001589692"/>
    </source>
</evidence>
<dbReference type="RefSeq" id="WP_174052588.1">
    <property type="nucleotide sequence ID" value="NZ_JBHMAA010000037.1"/>
</dbReference>
<comment type="caution">
    <text evidence="1">The sequence shown here is derived from an EMBL/GenBank/DDBJ whole genome shotgun (WGS) entry which is preliminary data.</text>
</comment>